<dbReference type="Gene3D" id="2.160.20.80">
    <property type="entry name" value="E3 ubiquitin-protein ligase SopA"/>
    <property type="match status" value="1"/>
</dbReference>
<protein>
    <submittedName>
        <fullName evidence="1">Pentapeptide repeat-containing protein</fullName>
    </submittedName>
</protein>
<dbReference type="EMBL" id="CP045227">
    <property type="protein sequence ID" value="QFS50004.1"/>
    <property type="molecule type" value="Genomic_DNA"/>
</dbReference>
<dbReference type="KEGG" id="nsh:GXM_07498"/>
<sequence>MKKTNSKKVTSWLLTAVFLAFMTVFSLFDQPSALAQSEIPPVTTESTSTPIVSPSPVIPPTLLPVNTVAANVQRLLTTNECVGCNLVEAQLDNANLQAANLAGANLQEAELEKANLQGTNLTSANLQGVDLSKANLAGANLQGANLFDADLEAANLLGADLQGANLQKADLQKTNLTNANIQGANLLGADLEDALIPPGFTNQYQ</sequence>
<dbReference type="InterPro" id="IPR001646">
    <property type="entry name" value="5peptide_repeat"/>
</dbReference>
<dbReference type="Proteomes" id="UP000326678">
    <property type="component" value="Chromosome Gxm2"/>
</dbReference>
<dbReference type="InterPro" id="IPR051082">
    <property type="entry name" value="Pentapeptide-BTB/POZ_domain"/>
</dbReference>
<accession>A0A5P8WBL8</accession>
<dbReference type="PANTHER" id="PTHR14136:SF17">
    <property type="entry name" value="BTB_POZ DOMAIN-CONTAINING PROTEIN KCTD9"/>
    <property type="match status" value="1"/>
</dbReference>
<keyword evidence="2" id="KW-1185">Reference proteome</keyword>
<dbReference type="PANTHER" id="PTHR14136">
    <property type="entry name" value="BTB_POZ DOMAIN-CONTAINING PROTEIN KCTD9"/>
    <property type="match status" value="1"/>
</dbReference>
<organism evidence="1 2">
    <name type="scientific">Nostoc sphaeroides CCNUC1</name>
    <dbReference type="NCBI Taxonomy" id="2653204"/>
    <lineage>
        <taxon>Bacteria</taxon>
        <taxon>Bacillati</taxon>
        <taxon>Cyanobacteriota</taxon>
        <taxon>Cyanophyceae</taxon>
        <taxon>Nostocales</taxon>
        <taxon>Nostocaceae</taxon>
        <taxon>Nostoc</taxon>
    </lineage>
</organism>
<proteinExistence type="predicted"/>
<evidence type="ECO:0000313" key="2">
    <source>
        <dbReference type="Proteomes" id="UP000326678"/>
    </source>
</evidence>
<dbReference type="AlphaFoldDB" id="A0A5P8WBL8"/>
<dbReference type="RefSeq" id="WP_152591174.1">
    <property type="nucleotide sequence ID" value="NZ_CP045227.1"/>
</dbReference>
<dbReference type="SUPFAM" id="SSF141571">
    <property type="entry name" value="Pentapeptide repeat-like"/>
    <property type="match status" value="1"/>
</dbReference>
<gene>
    <name evidence="1" type="ORF">GXM_07498</name>
</gene>
<name>A0A5P8WBL8_9NOSO</name>
<dbReference type="Pfam" id="PF00805">
    <property type="entry name" value="Pentapeptide"/>
    <property type="match status" value="2"/>
</dbReference>
<evidence type="ECO:0000313" key="1">
    <source>
        <dbReference type="EMBL" id="QFS50004.1"/>
    </source>
</evidence>
<reference evidence="1 2" key="1">
    <citation type="submission" date="2019-10" db="EMBL/GenBank/DDBJ databases">
        <title>Genomic and transcriptomic insights into the perfect genentic adaptation of a filamentous nitrogen-fixing cyanobacterium to rice fields.</title>
        <authorList>
            <person name="Chen Z."/>
        </authorList>
    </citation>
    <scope>NUCLEOTIDE SEQUENCE [LARGE SCALE GENOMIC DNA]</scope>
    <source>
        <strain evidence="1">CCNUC1</strain>
    </source>
</reference>